<accession>A0A3P1T4K5</accession>
<evidence type="ECO:0008006" key="3">
    <source>
        <dbReference type="Google" id="ProtNLM"/>
    </source>
</evidence>
<dbReference type="EMBL" id="RQZG01000011">
    <property type="protein sequence ID" value="RRD04447.1"/>
    <property type="molecule type" value="Genomic_DNA"/>
</dbReference>
<protein>
    <recommendedName>
        <fullName evidence="3">Lipoprotein</fullName>
    </recommendedName>
</protein>
<name>A0A3P1T4K5_9ACTN</name>
<dbReference type="RefSeq" id="WP_124845077.1">
    <property type="nucleotide sequence ID" value="NZ_RQZG01000011.1"/>
</dbReference>
<dbReference type="Proteomes" id="UP000280819">
    <property type="component" value="Unassembled WGS sequence"/>
</dbReference>
<reference evidence="1 2" key="1">
    <citation type="submission" date="2018-11" db="EMBL/GenBank/DDBJ databases">
        <title>Genomes From Bacteria Associated with the Canine Oral Cavity: a Test Case for Automated Genome-Based Taxonomic Assignment.</title>
        <authorList>
            <person name="Coil D.A."/>
            <person name="Jospin G."/>
            <person name="Darling A.E."/>
            <person name="Wallis C."/>
            <person name="Davis I.J."/>
            <person name="Harris S."/>
            <person name="Eisen J.A."/>
            <person name="Holcombe L.J."/>
            <person name="O'Flynn C."/>
        </authorList>
    </citation>
    <scope>NUCLEOTIDE SEQUENCE [LARGE SCALE GENOMIC DNA]</scope>
    <source>
        <strain evidence="1 2">OH887_COT-365</strain>
    </source>
</reference>
<comment type="caution">
    <text evidence="1">The sequence shown here is derived from an EMBL/GenBank/DDBJ whole genome shotgun (WGS) entry which is preliminary data.</text>
</comment>
<dbReference type="OrthoDB" id="9851350at2"/>
<proteinExistence type="predicted"/>
<sequence length="145" mass="16503">MMRYWRSVTTVVVAVCLLVVGCVKESGWEQAMQALKADPMASVSWDGLELLGTVETVNDSPKPSPPGITRCYKLSIPTREAFEKVMSSARQYEWNENLEEAAPSYAKAWKIIDGYRVSLRVSTDSYRCEKEYPDYDFRITLTEQS</sequence>
<dbReference type="AlphaFoldDB" id="A0A3P1T4K5"/>
<evidence type="ECO:0000313" key="2">
    <source>
        <dbReference type="Proteomes" id="UP000280819"/>
    </source>
</evidence>
<dbReference type="PROSITE" id="PS51257">
    <property type="entry name" value="PROKAR_LIPOPROTEIN"/>
    <property type="match status" value="1"/>
</dbReference>
<gene>
    <name evidence="1" type="ORF">EII34_10330</name>
</gene>
<evidence type="ECO:0000313" key="1">
    <source>
        <dbReference type="EMBL" id="RRD04447.1"/>
    </source>
</evidence>
<organism evidence="1 2">
    <name type="scientific">Arachnia propionica</name>
    <dbReference type="NCBI Taxonomy" id="1750"/>
    <lineage>
        <taxon>Bacteria</taxon>
        <taxon>Bacillati</taxon>
        <taxon>Actinomycetota</taxon>
        <taxon>Actinomycetes</taxon>
        <taxon>Propionibacteriales</taxon>
        <taxon>Propionibacteriaceae</taxon>
        <taxon>Arachnia</taxon>
    </lineage>
</organism>